<evidence type="ECO:0000313" key="9">
    <source>
        <dbReference type="EMBL" id="KOF03445.1"/>
    </source>
</evidence>
<dbReference type="InterPro" id="IPR003661">
    <property type="entry name" value="HisK_dim/P_dom"/>
</dbReference>
<comment type="catalytic activity">
    <reaction evidence="1">
        <text>ATP + protein L-histidine = ADP + protein N-phospho-L-histidine.</text>
        <dbReference type="EC" id="2.7.13.3"/>
    </reaction>
</comment>
<dbReference type="InterPro" id="IPR000014">
    <property type="entry name" value="PAS"/>
</dbReference>
<dbReference type="EC" id="2.7.13.3" evidence="2"/>
<dbReference type="SMART" id="SM00091">
    <property type="entry name" value="PAS"/>
    <property type="match status" value="1"/>
</dbReference>
<dbReference type="InterPro" id="IPR003594">
    <property type="entry name" value="HATPase_dom"/>
</dbReference>
<dbReference type="Pfam" id="PF08447">
    <property type="entry name" value="PAS_3"/>
    <property type="match status" value="1"/>
</dbReference>
<dbReference type="Gene3D" id="3.30.450.20">
    <property type="entry name" value="PAS domain"/>
    <property type="match status" value="1"/>
</dbReference>
<dbReference type="Gene3D" id="3.30.565.10">
    <property type="entry name" value="Histidine kinase-like ATPase, C-terminal domain"/>
    <property type="match status" value="1"/>
</dbReference>
<evidence type="ECO:0000259" key="6">
    <source>
        <dbReference type="PROSITE" id="PS50109"/>
    </source>
</evidence>
<dbReference type="PROSITE" id="PS50109">
    <property type="entry name" value="HIS_KIN"/>
    <property type="match status" value="1"/>
</dbReference>
<dbReference type="EMBL" id="JSVA01000007">
    <property type="protein sequence ID" value="KOF03445.1"/>
    <property type="molecule type" value="Genomic_DNA"/>
</dbReference>
<gene>
    <name evidence="9" type="ORF">OB69_06040</name>
</gene>
<evidence type="ECO:0000256" key="5">
    <source>
        <dbReference type="ARBA" id="ARBA00022777"/>
    </source>
</evidence>
<dbReference type="OrthoDB" id="890870at2"/>
<proteinExistence type="predicted"/>
<organism evidence="9 10">
    <name type="scientific">Roseivirga seohaensis subsp. aquiponti</name>
    <dbReference type="NCBI Taxonomy" id="1566026"/>
    <lineage>
        <taxon>Bacteria</taxon>
        <taxon>Pseudomonadati</taxon>
        <taxon>Bacteroidota</taxon>
        <taxon>Cytophagia</taxon>
        <taxon>Cytophagales</taxon>
        <taxon>Roseivirgaceae</taxon>
        <taxon>Roseivirga</taxon>
    </lineage>
</organism>
<comment type="caution">
    <text evidence="9">The sequence shown here is derived from an EMBL/GenBank/DDBJ whole genome shotgun (WGS) entry which is preliminary data.</text>
</comment>
<dbReference type="InterPro" id="IPR005467">
    <property type="entry name" value="His_kinase_dom"/>
</dbReference>
<keyword evidence="3" id="KW-0597">Phosphoprotein</keyword>
<dbReference type="InterPro" id="IPR000700">
    <property type="entry name" value="PAS-assoc_C"/>
</dbReference>
<feature type="domain" description="PAS" evidence="7">
    <location>
        <begin position="25"/>
        <end position="74"/>
    </location>
</feature>
<dbReference type="PROSITE" id="PS50113">
    <property type="entry name" value="PAC"/>
    <property type="match status" value="1"/>
</dbReference>
<dbReference type="NCBIfam" id="TIGR00229">
    <property type="entry name" value="sensory_box"/>
    <property type="match status" value="1"/>
</dbReference>
<evidence type="ECO:0000259" key="7">
    <source>
        <dbReference type="PROSITE" id="PS50112"/>
    </source>
</evidence>
<feature type="domain" description="Histidine kinase" evidence="6">
    <location>
        <begin position="143"/>
        <end position="355"/>
    </location>
</feature>
<name>A0A0L8AMN1_9BACT</name>
<dbReference type="InterPro" id="IPR036097">
    <property type="entry name" value="HisK_dim/P_sf"/>
</dbReference>
<dbReference type="PANTHER" id="PTHR43304:SF1">
    <property type="entry name" value="PAC DOMAIN-CONTAINING PROTEIN"/>
    <property type="match status" value="1"/>
</dbReference>
<keyword evidence="4" id="KW-0808">Transferase</keyword>
<feature type="domain" description="PAC" evidence="8">
    <location>
        <begin position="77"/>
        <end position="125"/>
    </location>
</feature>
<dbReference type="InterPro" id="IPR013655">
    <property type="entry name" value="PAS_fold_3"/>
</dbReference>
<dbReference type="GO" id="GO:0000155">
    <property type="term" value="F:phosphorelay sensor kinase activity"/>
    <property type="evidence" value="ECO:0007669"/>
    <property type="project" value="InterPro"/>
</dbReference>
<evidence type="ECO:0000256" key="1">
    <source>
        <dbReference type="ARBA" id="ARBA00000085"/>
    </source>
</evidence>
<dbReference type="Proteomes" id="UP000036908">
    <property type="component" value="Unassembled WGS sequence"/>
</dbReference>
<dbReference type="RefSeq" id="WP_053222805.1">
    <property type="nucleotide sequence ID" value="NZ_JSVA01000007.1"/>
</dbReference>
<dbReference type="CDD" id="cd00130">
    <property type="entry name" value="PAS"/>
    <property type="match status" value="1"/>
</dbReference>
<keyword evidence="5 9" id="KW-0418">Kinase</keyword>
<dbReference type="SMART" id="SM00387">
    <property type="entry name" value="HATPase_c"/>
    <property type="match status" value="1"/>
</dbReference>
<dbReference type="SUPFAM" id="SSF47384">
    <property type="entry name" value="Homodimeric domain of signal transducing histidine kinase"/>
    <property type="match status" value="1"/>
</dbReference>
<dbReference type="PANTHER" id="PTHR43304">
    <property type="entry name" value="PHYTOCHROME-LIKE PROTEIN CPH1"/>
    <property type="match status" value="1"/>
</dbReference>
<evidence type="ECO:0000259" key="8">
    <source>
        <dbReference type="PROSITE" id="PS50113"/>
    </source>
</evidence>
<reference evidence="10" key="1">
    <citation type="submission" date="2014-11" db="EMBL/GenBank/DDBJ databases">
        <title>Genome sequencing of Roseivirga sp. D-25.</title>
        <authorList>
            <person name="Selvaratnam C."/>
            <person name="Thevarajoo S."/>
            <person name="Goh K.M."/>
            <person name="Eee R."/>
            <person name="Chan K.-G."/>
            <person name="Chong C.S."/>
        </authorList>
    </citation>
    <scope>NUCLEOTIDE SEQUENCE [LARGE SCALE GENOMIC DNA]</scope>
    <source>
        <strain evidence="10">D-25</strain>
    </source>
</reference>
<dbReference type="InterPro" id="IPR052162">
    <property type="entry name" value="Sensor_kinase/Photoreceptor"/>
</dbReference>
<dbReference type="SUPFAM" id="SSF55874">
    <property type="entry name" value="ATPase domain of HSP90 chaperone/DNA topoisomerase II/histidine kinase"/>
    <property type="match status" value="1"/>
</dbReference>
<dbReference type="AlphaFoldDB" id="A0A0L8AMN1"/>
<dbReference type="InterPro" id="IPR035965">
    <property type="entry name" value="PAS-like_dom_sf"/>
</dbReference>
<evidence type="ECO:0000256" key="2">
    <source>
        <dbReference type="ARBA" id="ARBA00012438"/>
    </source>
</evidence>
<dbReference type="SUPFAM" id="SSF55785">
    <property type="entry name" value="PYP-like sensor domain (PAS domain)"/>
    <property type="match status" value="1"/>
</dbReference>
<dbReference type="Pfam" id="PF02518">
    <property type="entry name" value="HATPase_c"/>
    <property type="match status" value="1"/>
</dbReference>
<keyword evidence="10" id="KW-1185">Reference proteome</keyword>
<protein>
    <recommendedName>
        <fullName evidence="2">histidine kinase</fullName>
        <ecNumber evidence="2">2.7.13.3</ecNumber>
    </recommendedName>
</protein>
<evidence type="ECO:0000256" key="4">
    <source>
        <dbReference type="ARBA" id="ARBA00022679"/>
    </source>
</evidence>
<sequence length="355" mass="40575">MNKLRLNSDYFFKFSPDLLCIAGFDGFFKRINPAVPNLLGYSEEELLSRPINSFIHPLDRNLTAEYRESIKKGKPLMNYENRYLKKNGEIVWLSWTSMPLNEDNLVYAIAKDITHKKRLEEERNALLANLSMMNKKLKDLSFTTSHDLREPVNNLFGILHLLDTSEIKNPETLNLIELLKKTAEKLEFKMNKHLNELSENAKVSVKIEDVSLAEVLKTVQDSIGALISNSKVVFQIDFTAFQTISFNRDYLESIFLNLITNSIKYAKPSTTPIITIKAKMVREVKRLIFTDNGIGFDKDAVKDRIFGLSQTFNTRPESKGIGLYLVHTHMTNLGGHISVESKINEGTEFTLSFKG</sequence>
<dbReference type="InterPro" id="IPR036890">
    <property type="entry name" value="HATPase_C_sf"/>
</dbReference>
<accession>A0A0L8AMN1</accession>
<dbReference type="CDD" id="cd00082">
    <property type="entry name" value="HisKA"/>
    <property type="match status" value="1"/>
</dbReference>
<evidence type="ECO:0000256" key="3">
    <source>
        <dbReference type="ARBA" id="ARBA00022553"/>
    </source>
</evidence>
<dbReference type="PATRIC" id="fig|1566026.4.peg.3034"/>
<evidence type="ECO:0000313" key="10">
    <source>
        <dbReference type="Proteomes" id="UP000036908"/>
    </source>
</evidence>
<dbReference type="PROSITE" id="PS50112">
    <property type="entry name" value="PAS"/>
    <property type="match status" value="1"/>
</dbReference>